<keyword evidence="2" id="KW-1185">Reference proteome</keyword>
<accession>A0A0B5ARI0</accession>
<dbReference type="AlphaFoldDB" id="A0A0B5ARI0"/>
<evidence type="ECO:0008006" key="3">
    <source>
        <dbReference type="Google" id="ProtNLM"/>
    </source>
</evidence>
<dbReference type="SUPFAM" id="SSF53795">
    <property type="entry name" value="PEP carboxykinase-like"/>
    <property type="match status" value="1"/>
</dbReference>
<dbReference type="InterPro" id="IPR027417">
    <property type="entry name" value="P-loop_NTPase"/>
</dbReference>
<sequence>MEIQTKIGTHSIRIYSTDQEVIRECSTVFSFMPFKTDQHDLEITIFRGHEKPFTSYDVKVNGKSGSIIYQRDDFTITVDPSYTRAEVTVHSPLALKHSIMTLYSGLIAHQNWGILLHSSCVLDDQNAHIFTGRSGAGKSTAAQLSMPRPLLSDEATLIKIHPEEGVFIYHSPFRSELMETAGAGPYSLKSLNLLHQSPDNHRMEMGKAQAFILLMDKVFYWSMNKEDVKKITSMLQQMISQTEVYHLYFKKDPTFWELMTS</sequence>
<evidence type="ECO:0000313" key="1">
    <source>
        <dbReference type="EMBL" id="AJD92686.1"/>
    </source>
</evidence>
<dbReference type="HOGENOM" id="CLU_1080803_0_0_9"/>
<evidence type="ECO:0000313" key="2">
    <source>
        <dbReference type="Proteomes" id="UP000031449"/>
    </source>
</evidence>
<dbReference type="Gene3D" id="3.40.50.300">
    <property type="entry name" value="P-loop containing nucleotide triphosphate hydrolases"/>
    <property type="match status" value="1"/>
</dbReference>
<proteinExistence type="predicted"/>
<dbReference type="STRING" id="1508404.JMA_33690"/>
<dbReference type="BioCyc" id="JESP1508404:G14D9-12650-MONOMER"/>
<protein>
    <recommendedName>
        <fullName evidence="3">Aldolase</fullName>
    </recommendedName>
</protein>
<organism evidence="1 2">
    <name type="scientific">Jeotgalibacillus malaysiensis</name>
    <dbReference type="NCBI Taxonomy" id="1508404"/>
    <lineage>
        <taxon>Bacteria</taxon>
        <taxon>Bacillati</taxon>
        <taxon>Bacillota</taxon>
        <taxon>Bacilli</taxon>
        <taxon>Bacillales</taxon>
        <taxon>Caryophanaceae</taxon>
        <taxon>Jeotgalibacillus</taxon>
    </lineage>
</organism>
<dbReference type="KEGG" id="jeo:JMA_33690"/>
<dbReference type="EMBL" id="CP009416">
    <property type="protein sequence ID" value="AJD92686.1"/>
    <property type="molecule type" value="Genomic_DNA"/>
</dbReference>
<name>A0A0B5ARI0_9BACL</name>
<dbReference type="OrthoDB" id="116421at2"/>
<dbReference type="Proteomes" id="UP000031449">
    <property type="component" value="Chromosome"/>
</dbReference>
<gene>
    <name evidence="1" type="ORF">JMA_33690</name>
</gene>
<reference evidence="1 2" key="1">
    <citation type="submission" date="2014-08" db="EMBL/GenBank/DDBJ databases">
        <title>Complete genome of a marine bacteria Jeotgalibacillus malaysiensis.</title>
        <authorList>
            <person name="Yaakop A.S."/>
            <person name="Chan K.-G."/>
            <person name="Goh K.M."/>
        </authorList>
    </citation>
    <scope>NUCLEOTIDE SEQUENCE [LARGE SCALE GENOMIC DNA]</scope>
    <source>
        <strain evidence="1 2">D5</strain>
    </source>
</reference>